<organism evidence="1 2">
    <name type="scientific">Melia azedarach</name>
    <name type="common">Chinaberry tree</name>
    <dbReference type="NCBI Taxonomy" id="155640"/>
    <lineage>
        <taxon>Eukaryota</taxon>
        <taxon>Viridiplantae</taxon>
        <taxon>Streptophyta</taxon>
        <taxon>Embryophyta</taxon>
        <taxon>Tracheophyta</taxon>
        <taxon>Spermatophyta</taxon>
        <taxon>Magnoliopsida</taxon>
        <taxon>eudicotyledons</taxon>
        <taxon>Gunneridae</taxon>
        <taxon>Pentapetalae</taxon>
        <taxon>rosids</taxon>
        <taxon>malvids</taxon>
        <taxon>Sapindales</taxon>
        <taxon>Meliaceae</taxon>
        <taxon>Melia</taxon>
    </lineage>
</organism>
<evidence type="ECO:0000313" key="1">
    <source>
        <dbReference type="EMBL" id="KAJ4709487.1"/>
    </source>
</evidence>
<accession>A0ACC1XEC8</accession>
<dbReference type="Proteomes" id="UP001164539">
    <property type="component" value="Chromosome 10"/>
</dbReference>
<proteinExistence type="predicted"/>
<sequence>MSSDPESLLANDSVNVAETPGIRFKPNDEHLVDYLARKVYGCTSGTPTTILQLIKEVDIYQHEPSQLSDFASDFGDNPNMYFFTTLEMENQNGTNVNRFASGGFWENTENRSYVKDRNGKLAPLTLCVVSIVDNKRRRCEIEDERHENKNNQCPGPETAEGSSQKRHRPCSDLPEICQNVVSTPVDQNQDHKSSSNPPANIYPSMNPDDDDPIRYLGYLFSNDHESDCG</sequence>
<evidence type="ECO:0000313" key="2">
    <source>
        <dbReference type="Proteomes" id="UP001164539"/>
    </source>
</evidence>
<keyword evidence="2" id="KW-1185">Reference proteome</keyword>
<reference evidence="1 2" key="1">
    <citation type="journal article" date="2023" name="Science">
        <title>Complex scaffold remodeling in plant triterpene biosynthesis.</title>
        <authorList>
            <person name="De La Pena R."/>
            <person name="Hodgson H."/>
            <person name="Liu J.C."/>
            <person name="Stephenson M.J."/>
            <person name="Martin A.C."/>
            <person name="Owen C."/>
            <person name="Harkess A."/>
            <person name="Leebens-Mack J."/>
            <person name="Jimenez L.E."/>
            <person name="Osbourn A."/>
            <person name="Sattely E.S."/>
        </authorList>
    </citation>
    <scope>NUCLEOTIDE SEQUENCE [LARGE SCALE GENOMIC DNA]</scope>
    <source>
        <strain evidence="2">cv. JPN11</strain>
        <tissue evidence="1">Leaf</tissue>
    </source>
</reference>
<comment type="caution">
    <text evidence="1">The sequence shown here is derived from an EMBL/GenBank/DDBJ whole genome shotgun (WGS) entry which is preliminary data.</text>
</comment>
<name>A0ACC1XEC8_MELAZ</name>
<protein>
    <submittedName>
        <fullName evidence="1">NAC domain-containing protein</fullName>
    </submittedName>
</protein>
<gene>
    <name evidence="1" type="ORF">OWV82_019269</name>
</gene>
<dbReference type="EMBL" id="CM051403">
    <property type="protein sequence ID" value="KAJ4709487.1"/>
    <property type="molecule type" value="Genomic_DNA"/>
</dbReference>